<dbReference type="AlphaFoldDB" id="A0AAD1DTJ0"/>
<evidence type="ECO:0000313" key="1">
    <source>
        <dbReference type="EMBL" id="AZB16825.1"/>
    </source>
</evidence>
<evidence type="ECO:0000313" key="2">
    <source>
        <dbReference type="Proteomes" id="UP000269015"/>
    </source>
</evidence>
<gene>
    <name evidence="1" type="ORF">EG352_03080</name>
</gene>
<dbReference type="Proteomes" id="UP000269015">
    <property type="component" value="Chromosome"/>
</dbReference>
<dbReference type="EMBL" id="CP033930">
    <property type="protein sequence ID" value="AZB16825.1"/>
    <property type="molecule type" value="Genomic_DNA"/>
</dbReference>
<protein>
    <submittedName>
        <fullName evidence="1">Uncharacterized protein</fullName>
    </submittedName>
</protein>
<reference evidence="1 2" key="1">
    <citation type="submission" date="2018-11" db="EMBL/GenBank/DDBJ databases">
        <title>Proposal to divide the Flavobacteriaceae and reorganize its genera based on Amino Acid Identity values calculated from whole genome sequences.</title>
        <authorList>
            <person name="Nicholson A.C."/>
            <person name="Gulvik C.A."/>
            <person name="Whitney A.M."/>
            <person name="Humrighouse B.W."/>
            <person name="Bell M."/>
            <person name="Holmes B."/>
            <person name="Steigerwalt A.G."/>
            <person name="Villarma A."/>
            <person name="Sheth M."/>
            <person name="Batra D."/>
            <person name="Pryor J."/>
            <person name="Bernardet J.-F."/>
            <person name="Hugo C."/>
            <person name="Kampfer P."/>
            <person name="Newman J."/>
            <person name="McQuiston J.R."/>
        </authorList>
    </citation>
    <scope>NUCLEOTIDE SEQUENCE [LARGE SCALE GENOMIC DNA]</scope>
    <source>
        <strain evidence="1 2">H5559</strain>
    </source>
</reference>
<sequence>MRNSEKLIFNRQNWPDRTSIPAFYIYYISRAVFTNQKVLFFTYHKSSLKCKSIDQDHKK</sequence>
<accession>A0AAD1DTJ0</accession>
<organism evidence="1 2">
    <name type="scientific">Chryseobacterium indologenes</name>
    <name type="common">Flavobacterium indologenes</name>
    <dbReference type="NCBI Taxonomy" id="253"/>
    <lineage>
        <taxon>Bacteria</taxon>
        <taxon>Pseudomonadati</taxon>
        <taxon>Bacteroidota</taxon>
        <taxon>Flavobacteriia</taxon>
        <taxon>Flavobacteriales</taxon>
        <taxon>Weeksellaceae</taxon>
        <taxon>Chryseobacterium group</taxon>
        <taxon>Chryseobacterium</taxon>
    </lineage>
</organism>
<proteinExistence type="predicted"/>
<name>A0AAD1DTJ0_CHRID</name>